<dbReference type="InterPro" id="IPR013087">
    <property type="entry name" value="Znf_C2H2_type"/>
</dbReference>
<proteinExistence type="predicted"/>
<dbReference type="EMBL" id="GEDC01014179">
    <property type="protein sequence ID" value="JAS23119.1"/>
    <property type="molecule type" value="Transcribed_RNA"/>
</dbReference>
<keyword evidence="1" id="KW-0863">Zinc-finger</keyword>
<evidence type="ECO:0000313" key="3">
    <source>
        <dbReference type="EMBL" id="JAS23119.1"/>
    </source>
</evidence>
<dbReference type="SUPFAM" id="SSF57667">
    <property type="entry name" value="beta-beta-alpha zinc fingers"/>
    <property type="match status" value="1"/>
</dbReference>
<sequence>QDAVGAHRDSQDELNLENITFDPTETIYAIDTSESYTQEVNLLVVYQETPQLLSPEQAPAAFYCDKCGRVYKYKRGLSDHQRLECGKEKTFLCNLCLNANFFHRKTLKRHMQLVHGTEITEN</sequence>
<accession>A0A1B6DBQ7</accession>
<dbReference type="GO" id="GO:0008270">
    <property type="term" value="F:zinc ion binding"/>
    <property type="evidence" value="ECO:0007669"/>
    <property type="project" value="UniProtKB-KW"/>
</dbReference>
<dbReference type="InterPro" id="IPR036236">
    <property type="entry name" value="Znf_C2H2_sf"/>
</dbReference>
<evidence type="ECO:0000259" key="2">
    <source>
        <dbReference type="PROSITE" id="PS50157"/>
    </source>
</evidence>
<gene>
    <name evidence="3" type="ORF">g.2258</name>
</gene>
<dbReference type="AlphaFoldDB" id="A0A1B6DBQ7"/>
<organism evidence="3">
    <name type="scientific">Clastoptera arizonana</name>
    <name type="common">Arizona spittle bug</name>
    <dbReference type="NCBI Taxonomy" id="38151"/>
    <lineage>
        <taxon>Eukaryota</taxon>
        <taxon>Metazoa</taxon>
        <taxon>Ecdysozoa</taxon>
        <taxon>Arthropoda</taxon>
        <taxon>Hexapoda</taxon>
        <taxon>Insecta</taxon>
        <taxon>Pterygota</taxon>
        <taxon>Neoptera</taxon>
        <taxon>Paraneoptera</taxon>
        <taxon>Hemiptera</taxon>
        <taxon>Auchenorrhyncha</taxon>
        <taxon>Cercopoidea</taxon>
        <taxon>Clastopteridae</taxon>
        <taxon>Clastoptera</taxon>
    </lineage>
</organism>
<dbReference type="PROSITE" id="PS50157">
    <property type="entry name" value="ZINC_FINGER_C2H2_2"/>
    <property type="match status" value="1"/>
</dbReference>
<feature type="non-terminal residue" evidence="3">
    <location>
        <position position="1"/>
    </location>
</feature>
<name>A0A1B6DBQ7_9HEMI</name>
<keyword evidence="1" id="KW-0479">Metal-binding</keyword>
<reference evidence="3" key="1">
    <citation type="submission" date="2015-12" db="EMBL/GenBank/DDBJ databases">
        <title>De novo transcriptome assembly of four potential Pierce s Disease insect vectors from Arizona vineyards.</title>
        <authorList>
            <person name="Tassone E.E."/>
        </authorList>
    </citation>
    <scope>NUCLEOTIDE SEQUENCE</scope>
</reference>
<keyword evidence="1" id="KW-0862">Zinc</keyword>
<dbReference type="Gene3D" id="3.30.160.60">
    <property type="entry name" value="Classic Zinc Finger"/>
    <property type="match status" value="1"/>
</dbReference>
<feature type="domain" description="C2H2-type" evidence="2">
    <location>
        <begin position="62"/>
        <end position="89"/>
    </location>
</feature>
<evidence type="ECO:0000256" key="1">
    <source>
        <dbReference type="PROSITE-ProRule" id="PRU00042"/>
    </source>
</evidence>
<protein>
    <recommendedName>
        <fullName evidence="2">C2H2-type domain-containing protein</fullName>
    </recommendedName>
</protein>